<dbReference type="GO" id="GO:0003700">
    <property type="term" value="F:DNA-binding transcription factor activity"/>
    <property type="evidence" value="ECO:0007669"/>
    <property type="project" value="InterPro"/>
</dbReference>
<dbReference type="RefSeq" id="XP_030978854.1">
    <property type="nucleotide sequence ID" value="XM_031128005.1"/>
</dbReference>
<proteinExistence type="predicted"/>
<feature type="region of interest" description="Disordered" evidence="1">
    <location>
        <begin position="62"/>
        <end position="94"/>
    </location>
</feature>
<reference evidence="3 4" key="1">
    <citation type="journal article" date="2019" name="Mol. Biol. Evol.">
        <title>Blast fungal genomes show frequent chromosomal changes, gene gains and losses, and effector gene turnover.</title>
        <authorList>
            <person name="Gomez Luciano L.B."/>
            <person name="Jason Tsai I."/>
            <person name="Chuma I."/>
            <person name="Tosa Y."/>
            <person name="Chen Y.H."/>
            <person name="Li J.Y."/>
            <person name="Li M.Y."/>
            <person name="Jade Lu M.Y."/>
            <person name="Nakayashiki H."/>
            <person name="Li W.H."/>
        </authorList>
    </citation>
    <scope>NUCLEOTIDE SEQUENCE [LARGE SCALE GENOMIC DNA]</scope>
    <source>
        <strain evidence="3 4">NI907</strain>
    </source>
</reference>
<sequence length="602" mass="66035">MTAMTTNRSQPYALPANGEIELCDEDDWTRVKDRKEKKRMQNRVAQRTYRYRMKQRLGELQSRLDQQNSQNAASSAGSVANAAENGRETTAYQPRAHADTADGLLQRSQPNDESNVAQFKMAQQQQQHHHHILHTRQDYIDPKMMSKYSQPGHTFENCGQPIMQLSNLEPIRQRPPTGNQVRPELEQHGFQAILQEGIRYQMQLLDRMSAEIPEGGRLELMRHREQLVTMLQNNLGIGQDMNNGAANFAADANDMIDFDFGTTDDDCQLGLNTPLSQGQCTSGQQQTPSPDHGFQQTQPQQQQPPAPTMQPTPPYQNGTLDTVFSQPAESSTGTLHSDLSGSSASPRTQAPDGNCQGATAHTTTNAENGPSPRPSVSQITPISSPQQPPEPTAAIDERLEYMIDCAEAAGFDSLDCLVEAYYSSTLTEPQSYLSSMRRLSRNRRLPKLLSTLFESSLGWSEWERRELFGEIFKMAETLLISEGREKQADGGEGGAGGVGGVEALREALGLIESLGVGAAGPGGDPQDSRGGAALSQKDVKGLKLTAQGGMPNLWALVMALTSGDKGLRHRDRSEAVLATIITLFCAGRMPKESLFRVLDSIL</sequence>
<dbReference type="Proteomes" id="UP000515153">
    <property type="component" value="Chromosome V"/>
</dbReference>
<dbReference type="InterPro" id="IPR046347">
    <property type="entry name" value="bZIP_sf"/>
</dbReference>
<protein>
    <recommendedName>
        <fullName evidence="2">BZIP domain-containing protein</fullName>
    </recommendedName>
</protein>
<dbReference type="PROSITE" id="PS00036">
    <property type="entry name" value="BZIP_BASIC"/>
    <property type="match status" value="1"/>
</dbReference>
<evidence type="ECO:0000313" key="4">
    <source>
        <dbReference type="RefSeq" id="XP_030978854.1"/>
    </source>
</evidence>
<evidence type="ECO:0000313" key="3">
    <source>
        <dbReference type="Proteomes" id="UP000515153"/>
    </source>
</evidence>
<dbReference type="KEGG" id="pgri:PgNI_08003"/>
<dbReference type="AlphaFoldDB" id="A0A6P8AVG7"/>
<gene>
    <name evidence="4" type="ORF">PgNI_08003</name>
</gene>
<dbReference type="SUPFAM" id="SSF57959">
    <property type="entry name" value="Leucine zipper domain"/>
    <property type="match status" value="1"/>
</dbReference>
<dbReference type="Gene3D" id="1.20.5.170">
    <property type="match status" value="1"/>
</dbReference>
<feature type="compositionally biased region" description="Low complexity" evidence="1">
    <location>
        <begin position="66"/>
        <end position="83"/>
    </location>
</feature>
<dbReference type="GeneID" id="41962914"/>
<dbReference type="InterPro" id="IPR004827">
    <property type="entry name" value="bZIP"/>
</dbReference>
<reference evidence="4" key="3">
    <citation type="submission" date="2025-08" db="UniProtKB">
        <authorList>
            <consortium name="RefSeq"/>
        </authorList>
    </citation>
    <scope>IDENTIFICATION</scope>
    <source>
        <strain evidence="4">NI907</strain>
    </source>
</reference>
<accession>A0A6P8AVG7</accession>
<evidence type="ECO:0000259" key="2">
    <source>
        <dbReference type="PROSITE" id="PS00036"/>
    </source>
</evidence>
<dbReference type="InterPro" id="IPR052635">
    <property type="entry name" value="Sec_Metab_Biosynth_Reg"/>
</dbReference>
<evidence type="ECO:0000256" key="1">
    <source>
        <dbReference type="SAM" id="MobiDB-lite"/>
    </source>
</evidence>
<organism evidence="3 4">
    <name type="scientific">Pyricularia grisea</name>
    <name type="common">Crabgrass-specific blast fungus</name>
    <name type="synonym">Magnaporthe grisea</name>
    <dbReference type="NCBI Taxonomy" id="148305"/>
    <lineage>
        <taxon>Eukaryota</taxon>
        <taxon>Fungi</taxon>
        <taxon>Dikarya</taxon>
        <taxon>Ascomycota</taxon>
        <taxon>Pezizomycotina</taxon>
        <taxon>Sordariomycetes</taxon>
        <taxon>Sordariomycetidae</taxon>
        <taxon>Magnaporthales</taxon>
        <taxon>Pyriculariaceae</taxon>
        <taxon>Pyricularia</taxon>
    </lineage>
</organism>
<reference evidence="4" key="2">
    <citation type="submission" date="2019-10" db="EMBL/GenBank/DDBJ databases">
        <authorList>
            <consortium name="NCBI Genome Project"/>
        </authorList>
    </citation>
    <scope>NUCLEOTIDE SEQUENCE</scope>
    <source>
        <strain evidence="4">NI907</strain>
    </source>
</reference>
<feature type="region of interest" description="Disordered" evidence="1">
    <location>
        <begin position="277"/>
        <end position="391"/>
    </location>
</feature>
<name>A0A6P8AVG7_PYRGI</name>
<keyword evidence="3" id="KW-1185">Reference proteome</keyword>
<feature type="compositionally biased region" description="Low complexity" evidence="1">
    <location>
        <begin position="374"/>
        <end position="385"/>
    </location>
</feature>
<feature type="compositionally biased region" description="Polar residues" evidence="1">
    <location>
        <begin position="317"/>
        <end position="348"/>
    </location>
</feature>
<feature type="compositionally biased region" description="Low complexity" evidence="1">
    <location>
        <begin position="277"/>
        <end position="301"/>
    </location>
</feature>
<feature type="compositionally biased region" description="Pro residues" evidence="1">
    <location>
        <begin position="302"/>
        <end position="314"/>
    </location>
</feature>
<dbReference type="CDD" id="cd14688">
    <property type="entry name" value="bZIP_YAP"/>
    <property type="match status" value="1"/>
</dbReference>
<dbReference type="PANTHER" id="PTHR39607">
    <property type="entry name" value="XANTHOCILLIN BIOSYNTHESIS CLUSTER TRANSCRIPTION FACTOR XANC-RELATED"/>
    <property type="match status" value="1"/>
</dbReference>
<feature type="domain" description="BZIP" evidence="2">
    <location>
        <begin position="37"/>
        <end position="52"/>
    </location>
</feature>
<feature type="compositionally biased region" description="Polar residues" evidence="1">
    <location>
        <begin position="356"/>
        <end position="368"/>
    </location>
</feature>
<dbReference type="PANTHER" id="PTHR39607:SF1">
    <property type="entry name" value="B-ZIP TRANSCRIPTION FACTOR (EUROFUNG)"/>
    <property type="match status" value="1"/>
</dbReference>